<dbReference type="EMBL" id="JBICCN010000053">
    <property type="protein sequence ID" value="KAL3097785.1"/>
    <property type="molecule type" value="Genomic_DNA"/>
</dbReference>
<dbReference type="InterPro" id="IPR032498">
    <property type="entry name" value="PI3K_P85_iSH2"/>
</dbReference>
<keyword evidence="1 2" id="KW-0727">SH2 domain</keyword>
<evidence type="ECO:0000256" key="2">
    <source>
        <dbReference type="PROSITE-ProRule" id="PRU00191"/>
    </source>
</evidence>
<feature type="domain" description="SH2" evidence="4">
    <location>
        <begin position="350"/>
        <end position="458"/>
    </location>
</feature>
<comment type="caution">
    <text evidence="5">The sequence shown here is derived from an EMBL/GenBank/DDBJ whole genome shotgun (WGS) entry which is preliminary data.</text>
</comment>
<dbReference type="AlphaFoldDB" id="A0ABD2K4G7"/>
<dbReference type="SMART" id="SM00252">
    <property type="entry name" value="SH2"/>
    <property type="match status" value="2"/>
</dbReference>
<proteinExistence type="predicted"/>
<protein>
    <recommendedName>
        <fullName evidence="4">SH2 domain-containing protein</fullName>
    </recommendedName>
</protein>
<sequence>MRLDNFGASCSRSPSLSSIEATVNEIHSSCTINEDQLKNKCWYWGAASKEKISDAFENQPDGTFAVRDASTNGQFTLTLRIGGANKLIKILVEGDKCGFTRETLDFDSISSLVQFYRTCSLKEFNERLDLCLLYPLSSPEFTARERSEAKICPKSAQLHRINLLKCRLEAFHAEYDRVSRRYDHLFSQMNISGDEFQRKKQTAAAYCEALKIFERKINELKKIEQKDELIERDREALHANIELQEERMEEVEKAKELVNKAIQTLGQTLSKLNAELDETKPLLLKLYRKRDKCRDEILSLPKQQNTTHAHLDRHLEAVSLALDSEPITLSAFLIRVRFPLPKWDCEHWLWHQGATKEHAVILIQSLLPNLEQKDGVFLIRPSTSHPGFYALEIAKDGNVHSCLIEYRDPRTMPEHCGGYGFANTQMLFASLVDFVRYYANTSLKEHNPMLDTTLKTPALGLKRRKLYNESEKALQDENDEVSS</sequence>
<dbReference type="InterPro" id="IPR000980">
    <property type="entry name" value="SH2"/>
</dbReference>
<dbReference type="PROSITE" id="PS50001">
    <property type="entry name" value="SH2"/>
    <property type="match status" value="2"/>
</dbReference>
<dbReference type="Pfam" id="PF00017">
    <property type="entry name" value="SH2"/>
    <property type="match status" value="2"/>
</dbReference>
<dbReference type="PRINTS" id="PR00401">
    <property type="entry name" value="SH2DOMAIN"/>
</dbReference>
<evidence type="ECO:0000313" key="6">
    <source>
        <dbReference type="Proteomes" id="UP001620645"/>
    </source>
</evidence>
<gene>
    <name evidence="5" type="ORF">niasHS_000520</name>
</gene>
<evidence type="ECO:0000256" key="1">
    <source>
        <dbReference type="ARBA" id="ARBA00022999"/>
    </source>
</evidence>
<dbReference type="PANTHER" id="PTHR10155:SF10">
    <property type="entry name" value="PI3K21B, ISOFORM B"/>
    <property type="match status" value="1"/>
</dbReference>
<reference evidence="5 6" key="1">
    <citation type="submission" date="2024-10" db="EMBL/GenBank/DDBJ databases">
        <authorList>
            <person name="Kim D."/>
        </authorList>
    </citation>
    <scope>NUCLEOTIDE SEQUENCE [LARGE SCALE GENOMIC DNA]</scope>
    <source>
        <strain evidence="5">Taebaek</strain>
    </source>
</reference>
<evidence type="ECO:0000313" key="5">
    <source>
        <dbReference type="EMBL" id="KAL3097785.1"/>
    </source>
</evidence>
<dbReference type="PANTHER" id="PTHR10155">
    <property type="entry name" value="PHOSPHATIDYLINOSITOL 3-KINASE REGULATORY SUBUNIT"/>
    <property type="match status" value="1"/>
</dbReference>
<feature type="domain" description="SH2" evidence="4">
    <location>
        <begin position="42"/>
        <end position="136"/>
    </location>
</feature>
<feature type="coiled-coil region" evidence="3">
    <location>
        <begin position="220"/>
        <end position="261"/>
    </location>
</feature>
<organism evidence="5 6">
    <name type="scientific">Heterodera schachtii</name>
    <name type="common">Sugarbeet cyst nematode worm</name>
    <name type="synonym">Tylenchus schachtii</name>
    <dbReference type="NCBI Taxonomy" id="97005"/>
    <lineage>
        <taxon>Eukaryota</taxon>
        <taxon>Metazoa</taxon>
        <taxon>Ecdysozoa</taxon>
        <taxon>Nematoda</taxon>
        <taxon>Chromadorea</taxon>
        <taxon>Rhabditida</taxon>
        <taxon>Tylenchina</taxon>
        <taxon>Tylenchomorpha</taxon>
        <taxon>Tylenchoidea</taxon>
        <taxon>Heteroderidae</taxon>
        <taxon>Heteroderinae</taxon>
        <taxon>Heterodera</taxon>
    </lineage>
</organism>
<dbReference type="SUPFAM" id="SSF55550">
    <property type="entry name" value="SH2 domain"/>
    <property type="match status" value="2"/>
</dbReference>
<dbReference type="Gene3D" id="1.10.287.1490">
    <property type="match status" value="1"/>
</dbReference>
<dbReference type="Proteomes" id="UP001620645">
    <property type="component" value="Unassembled WGS sequence"/>
</dbReference>
<dbReference type="InterPro" id="IPR036860">
    <property type="entry name" value="SH2_dom_sf"/>
</dbReference>
<dbReference type="PRINTS" id="PR00678">
    <property type="entry name" value="PI3KINASEP85"/>
</dbReference>
<keyword evidence="6" id="KW-1185">Reference proteome</keyword>
<keyword evidence="3" id="KW-0175">Coiled coil</keyword>
<evidence type="ECO:0000259" key="4">
    <source>
        <dbReference type="PROSITE" id="PS50001"/>
    </source>
</evidence>
<evidence type="ECO:0000256" key="3">
    <source>
        <dbReference type="SAM" id="Coils"/>
    </source>
</evidence>
<dbReference type="Pfam" id="PF16454">
    <property type="entry name" value="PI3K_P85_iSH2"/>
    <property type="match status" value="1"/>
</dbReference>
<accession>A0ABD2K4G7</accession>
<dbReference type="Gene3D" id="3.30.505.10">
    <property type="entry name" value="SH2 domain"/>
    <property type="match status" value="2"/>
</dbReference>
<name>A0ABD2K4G7_HETSC</name>